<feature type="non-terminal residue" evidence="3">
    <location>
        <position position="140"/>
    </location>
</feature>
<evidence type="ECO:0000313" key="3">
    <source>
        <dbReference type="EMBL" id="JAP92700.1"/>
    </source>
</evidence>
<reference evidence="3" key="1">
    <citation type="submission" date="2015-07" db="EMBL/GenBank/DDBJ databases">
        <title>Adaptation to a free-living lifestyle via gene acquisitions in the diplomonad Trepomonas sp. PC1.</title>
        <authorList>
            <person name="Xu F."/>
            <person name="Jerlstrom-Hultqvist J."/>
            <person name="Kolisko M."/>
            <person name="Simpson A.G.B."/>
            <person name="Roger A.J."/>
            <person name="Svard S.G."/>
            <person name="Andersson J.O."/>
        </authorList>
    </citation>
    <scope>NUCLEOTIDE SEQUENCE</scope>
    <source>
        <strain evidence="3">PC1</strain>
    </source>
</reference>
<dbReference type="InterPro" id="IPR050230">
    <property type="entry name" value="CALM/Myosin/TropC-like"/>
</dbReference>
<dbReference type="PANTHER" id="PTHR23048">
    <property type="entry name" value="MYOSIN LIGHT CHAIN 1, 3"/>
    <property type="match status" value="1"/>
</dbReference>
<proteinExistence type="predicted"/>
<dbReference type="GO" id="GO:0005509">
    <property type="term" value="F:calcium ion binding"/>
    <property type="evidence" value="ECO:0007669"/>
    <property type="project" value="InterPro"/>
</dbReference>
<name>A0A146K786_9EUKA</name>
<dbReference type="PANTHER" id="PTHR23048:SF0">
    <property type="entry name" value="CALMODULIN LIKE 3"/>
    <property type="match status" value="1"/>
</dbReference>
<protein>
    <submittedName>
        <fullName evidence="3">EF-hand domain pair-containing protein</fullName>
    </submittedName>
</protein>
<feature type="domain" description="EF-hand" evidence="2">
    <location>
        <begin position="118"/>
        <end position="140"/>
    </location>
</feature>
<feature type="domain" description="EF-hand" evidence="2">
    <location>
        <begin position="82"/>
        <end position="117"/>
    </location>
</feature>
<dbReference type="GO" id="GO:0016460">
    <property type="term" value="C:myosin II complex"/>
    <property type="evidence" value="ECO:0007669"/>
    <property type="project" value="TreeGrafter"/>
</dbReference>
<dbReference type="AlphaFoldDB" id="A0A146K786"/>
<dbReference type="EMBL" id="GDID01003906">
    <property type="protein sequence ID" value="JAP92700.1"/>
    <property type="molecule type" value="Transcribed_RNA"/>
</dbReference>
<evidence type="ECO:0000259" key="2">
    <source>
        <dbReference type="PROSITE" id="PS50222"/>
    </source>
</evidence>
<gene>
    <name evidence="3" type="ORF">TPC1_15267</name>
</gene>
<dbReference type="PROSITE" id="PS50222">
    <property type="entry name" value="EF_HAND_2"/>
    <property type="match status" value="2"/>
</dbReference>
<accession>A0A146K786</accession>
<sequence>MSHSQIGIQTGTEKYEQAFKQYDLSKNSTIFIDFVSELLDELQIKYSKSFLNYELKKIQNDTQLITISQFVRICQLCENQELMRPKYEEFILKFDKSGKQQLTFEHLKDMLFKLGEKVSDENILKMLQDLDKDQDGAIGY</sequence>
<dbReference type="SUPFAM" id="SSF47473">
    <property type="entry name" value="EF-hand"/>
    <property type="match status" value="1"/>
</dbReference>
<dbReference type="InterPro" id="IPR002048">
    <property type="entry name" value="EF_hand_dom"/>
</dbReference>
<dbReference type="InterPro" id="IPR011992">
    <property type="entry name" value="EF-hand-dom_pair"/>
</dbReference>
<organism evidence="3">
    <name type="scientific">Trepomonas sp. PC1</name>
    <dbReference type="NCBI Taxonomy" id="1076344"/>
    <lineage>
        <taxon>Eukaryota</taxon>
        <taxon>Metamonada</taxon>
        <taxon>Diplomonadida</taxon>
        <taxon>Hexamitidae</taxon>
        <taxon>Hexamitinae</taxon>
        <taxon>Trepomonas</taxon>
    </lineage>
</organism>
<dbReference type="Gene3D" id="1.10.238.10">
    <property type="entry name" value="EF-hand"/>
    <property type="match status" value="2"/>
</dbReference>
<keyword evidence="1" id="KW-0677">Repeat</keyword>
<evidence type="ECO:0000256" key="1">
    <source>
        <dbReference type="ARBA" id="ARBA00022737"/>
    </source>
</evidence>